<protein>
    <recommendedName>
        <fullName evidence="3">G-patch domain-containing protein</fullName>
    </recommendedName>
</protein>
<dbReference type="PaxDb" id="3635-A0A1U8P8B7"/>
<name>A0A1U8P8B7_GOSHI</name>
<dbReference type="PANTHER" id="PTHR32108:SF5">
    <property type="entry name" value="DYNACTIN SUBUNIT 1-LIKE"/>
    <property type="match status" value="1"/>
</dbReference>
<proteinExistence type="predicted"/>
<evidence type="ECO:0008006" key="3">
    <source>
        <dbReference type="Google" id="ProtNLM"/>
    </source>
</evidence>
<keyword evidence="1" id="KW-1185">Reference proteome</keyword>
<accession>A0A1U8P8B7</accession>
<dbReference type="KEGG" id="ghi:107956157"/>
<reference evidence="1" key="1">
    <citation type="journal article" date="2020" name="Nat. Genet.">
        <title>Genomic diversifications of five Gossypium allopolyploid species and their impact on cotton improvement.</title>
        <authorList>
            <person name="Chen Z.J."/>
            <person name="Sreedasyam A."/>
            <person name="Ando A."/>
            <person name="Song Q."/>
            <person name="De Santiago L.M."/>
            <person name="Hulse-Kemp A.M."/>
            <person name="Ding M."/>
            <person name="Ye W."/>
            <person name="Kirkbride R.C."/>
            <person name="Jenkins J."/>
            <person name="Plott C."/>
            <person name="Lovell J."/>
            <person name="Lin Y.M."/>
            <person name="Vaughn R."/>
            <person name="Liu B."/>
            <person name="Simpson S."/>
            <person name="Scheffler B.E."/>
            <person name="Wen L."/>
            <person name="Saski C.A."/>
            <person name="Grover C.E."/>
            <person name="Hu G."/>
            <person name="Conover J.L."/>
            <person name="Carlson J.W."/>
            <person name="Shu S."/>
            <person name="Boston L.B."/>
            <person name="Williams M."/>
            <person name="Peterson D.G."/>
            <person name="McGee K."/>
            <person name="Jones D.C."/>
            <person name="Wendel J.F."/>
            <person name="Stelly D.M."/>
            <person name="Grimwood J."/>
            <person name="Schmutz J."/>
        </authorList>
    </citation>
    <scope>NUCLEOTIDE SEQUENCE [LARGE SCALE GENOMIC DNA]</scope>
    <source>
        <strain evidence="1">cv. TM-1</strain>
    </source>
</reference>
<reference evidence="2" key="2">
    <citation type="submission" date="2025-08" db="UniProtKB">
        <authorList>
            <consortium name="RefSeq"/>
        </authorList>
    </citation>
    <scope>IDENTIFICATION</scope>
</reference>
<dbReference type="CDD" id="cd00303">
    <property type="entry name" value="retropepsin_like"/>
    <property type="match status" value="1"/>
</dbReference>
<dbReference type="Proteomes" id="UP000818029">
    <property type="component" value="Chromosome D07"/>
</dbReference>
<evidence type="ECO:0000313" key="1">
    <source>
        <dbReference type="Proteomes" id="UP000818029"/>
    </source>
</evidence>
<gene>
    <name evidence="2" type="primary">LOC107956157</name>
</gene>
<dbReference type="Gene3D" id="2.40.70.10">
    <property type="entry name" value="Acid Proteases"/>
    <property type="match status" value="1"/>
</dbReference>
<dbReference type="PANTHER" id="PTHR32108">
    <property type="entry name" value="DNA-DIRECTED RNA POLYMERASE SUBUNIT ALPHA"/>
    <property type="match status" value="1"/>
</dbReference>
<evidence type="ECO:0000313" key="2">
    <source>
        <dbReference type="RefSeq" id="XP_016747380.1"/>
    </source>
</evidence>
<dbReference type="GeneID" id="107956157"/>
<organism evidence="1 2">
    <name type="scientific">Gossypium hirsutum</name>
    <name type="common">Upland cotton</name>
    <name type="synonym">Gossypium mexicanum</name>
    <dbReference type="NCBI Taxonomy" id="3635"/>
    <lineage>
        <taxon>Eukaryota</taxon>
        <taxon>Viridiplantae</taxon>
        <taxon>Streptophyta</taxon>
        <taxon>Embryophyta</taxon>
        <taxon>Tracheophyta</taxon>
        <taxon>Spermatophyta</taxon>
        <taxon>Magnoliopsida</taxon>
        <taxon>eudicotyledons</taxon>
        <taxon>Gunneridae</taxon>
        <taxon>Pentapetalae</taxon>
        <taxon>rosids</taxon>
        <taxon>malvids</taxon>
        <taxon>Malvales</taxon>
        <taxon>Malvaceae</taxon>
        <taxon>Malvoideae</taxon>
        <taxon>Gossypium</taxon>
    </lineage>
</organism>
<sequence>MGVVKVDDSSGTKNPLPNLIDAGVNMIGESMGKKVKENIVEVKIPLKRVWKVMVGRGLIDSDLVRGGETQNYCEFHHEVGHKIQRCEEFRALVQSMMDNGEIEFFEEVEGKGSICASESVTRIPKVNHPVIIILRPRVNKVRAQVTLKIEASVSVAKENQKIGSYTNTEKHYGWINAQAESKEGKVFAAEQKEEKTVESRPLINEPIKEEEATEFLKFLKHNEYSVVEQLHKQPARIYVLALLLSSEVHRNALMKVLNETYVASDISVNQLDRLVNNINADNFIFFNDDEIPTGGMGSTKALHITTRCKWYMLPRVLTDNRSALNVLPLSTLNRIPMDSSHMKTCQNVVRAFDGIERKVLGRIEIPFLIGPNTYGVDFIVMDIKPSYNCLLGRPWIHSAGAVPSSLHQKLKLVSEGRLVTINAKEGIIASITSSTLYVETDEEAMECSFWTLEFVNATFIVEGNRIPVPKISKTTIMGLQLMVRRGAVLGKGLGRYLQGGVEAPVMKEKSPDINDMNDAVSDLESPFEQDMCLKGSHDSEDDVDCDVSPDLLRMDMPGLSTNMVVHRLPIKKDYKPVQQKLRRMRPDIVLKIKEEVKK</sequence>
<dbReference type="RefSeq" id="XP_016747380.1">
    <property type="nucleotide sequence ID" value="XM_016891891.1"/>
</dbReference>
<dbReference type="InterPro" id="IPR021109">
    <property type="entry name" value="Peptidase_aspartic_dom_sf"/>
</dbReference>
<dbReference type="AlphaFoldDB" id="A0A1U8P8B7"/>